<accession>A0ABU5QQU6</accession>
<comment type="caution">
    <text evidence="3">The sequence shown here is derived from an EMBL/GenBank/DDBJ whole genome shotgun (WGS) entry which is preliminary data.</text>
</comment>
<sequence length="1362" mass="152492">MEFRDTGTLELRAQTSEFDKKLKELNDNASTLKKTLKEIETTGAGKGSEEWKKYKQQLKETQQEAEKLAKSMKGMDVGKMTISQLEQHTKALNKELKNLDPNTKAFVDGSKRLQEAQKRLSDLRTQVRGIQEGGEALAKPTMWDKISGGVGKVNLAFKAMLALQVVQWAIDLGKSIFGTTQKLEKYETVLGTALKSQKQAKESMAALKDIAAKTPFSVDVLTEAYVKMVNRGLRPTREQILSMGDVASALGKPMEDLNEAILDVSNTERWNELGIKVQKSGDKITGTFKGQKVTMEATEEGALKMVAAFGKMEGVAGQNAEMMTKLEGQTSNLEDTFMQLSGAVGEQLKPLFYALLSVVINVANFLLELAKNSEPVVSVFRTLWTQVTNVYDSLMGLVLQVFPGLNKQTVSASGVMKALGIAFQNVLLPLKLALTGVQAIIDAMATLFNGGKALVKFLQGDFTGAAKAWDATKKQASSMTQHVVGNFEEIKKGYKNAMVDTPKKLEPEAVLAAATTEGKKQKAMTEEQKKAAEKREKEAEKNRKKEEKAEDKHLQDVAKANEEALKKIAEYEAETNINSIKDELLRDIAKIEEKARKRKAEVNQTLADETLKEKQRVAIDKEAEAEILKIRDDYKAKEAKKQEEAATKRLENNKFVIEQERKAESAMLDWKELQAGNNAHKLAEIKKERLNLELKYTKEKLDAELAAEKAKAEREVTNAVDKEKTLKALENRYNNEKKAQTEKYAQDISKIDKDLTDGKASKQKAWSDVFSNFLKGDVSKAIDAAGQVVQGELAAWQTRLQNNQEKYNMVGQMAQQAASFLADLEKAKADKAIAEAMRERDEKVAILQQQLDKNSADLNAAIDKERAVKDQHSTAIKELKDTETNRIKDLEKILQDDTMDKADKIKALKENYSEEFLNMKDAETEKVKQLKEEETEKLQNLEQTLNEQIWDMESQLRATTDKAEKAALEEKIRKAKEEKDEKMDAAEKTMKAVIKAAEDERDAKIDAGERTLKNKIDELNDETKQDKALSKERIEQAKQEMDDKVKAAEKEKEEKVKAATDEKNRQIRIKKDLEAAIKAENDKARETEKREKLRAWEAQKKADLAAALITGALATLKALASAFWPVNLVFAAASAVMTGIQVAKINSQPKPTFHYGFTPQASKHEKTYGKGGIALIDNKTGRDLGEMEGGEAIVNAEQTEINQPIIQKMHENAKKGIKKPVWQTMNMKDRPMAFRNGIPSLNSKAFEGRMYQYGTVLGKRRFEDGTDSFAIEGSALNQSSEDMQRSKELSEEQIKILREQNNSLKRIVQQNDSSIYYSYQTRDAVNRNVDATNNVVNAIRQQNTNTKMDFMISLISGLGARK</sequence>
<evidence type="ECO:0000256" key="2">
    <source>
        <dbReference type="SAM" id="MobiDB-lite"/>
    </source>
</evidence>
<organism evidence="3 4">
    <name type="scientific">Arcicella aquatica</name>
    <dbReference type="NCBI Taxonomy" id="217141"/>
    <lineage>
        <taxon>Bacteria</taxon>
        <taxon>Pseudomonadati</taxon>
        <taxon>Bacteroidota</taxon>
        <taxon>Cytophagia</taxon>
        <taxon>Cytophagales</taxon>
        <taxon>Flectobacillaceae</taxon>
        <taxon>Arcicella</taxon>
    </lineage>
</organism>
<gene>
    <name evidence="3" type="ORF">VB264_16780</name>
</gene>
<dbReference type="RefSeq" id="WP_323251090.1">
    <property type="nucleotide sequence ID" value="NZ_JAYFUL010000031.1"/>
</dbReference>
<dbReference type="InterPro" id="IPR026160">
    <property type="entry name" value="Ric3"/>
</dbReference>
<protein>
    <submittedName>
        <fullName evidence="3">Uncharacterized protein</fullName>
    </submittedName>
</protein>
<dbReference type="PANTHER" id="PTHR21723">
    <property type="entry name" value="RESISTANCE TO INHIBITORS OF CHOLINESTERASE PROTEIN 3 RIC3"/>
    <property type="match status" value="1"/>
</dbReference>
<feature type="region of interest" description="Disordered" evidence="2">
    <location>
        <begin position="1038"/>
        <end position="1059"/>
    </location>
</feature>
<evidence type="ECO:0000313" key="4">
    <source>
        <dbReference type="Proteomes" id="UP001304671"/>
    </source>
</evidence>
<proteinExistence type="predicted"/>
<dbReference type="Proteomes" id="UP001304671">
    <property type="component" value="Unassembled WGS sequence"/>
</dbReference>
<keyword evidence="1" id="KW-0175">Coiled coil</keyword>
<dbReference type="PANTHER" id="PTHR21723:SF3">
    <property type="entry name" value="PROTEIN RIC-3"/>
    <property type="match status" value="1"/>
</dbReference>
<feature type="coiled-coil region" evidence="1">
    <location>
        <begin position="22"/>
        <end position="75"/>
    </location>
</feature>
<feature type="coiled-coil region" evidence="1">
    <location>
        <begin position="905"/>
        <end position="996"/>
    </location>
</feature>
<evidence type="ECO:0000256" key="1">
    <source>
        <dbReference type="SAM" id="Coils"/>
    </source>
</evidence>
<reference evidence="3 4" key="1">
    <citation type="submission" date="2023-12" db="EMBL/GenBank/DDBJ databases">
        <title>Novel species of the genus Arcicella isolated from rivers.</title>
        <authorList>
            <person name="Lu H."/>
        </authorList>
    </citation>
    <scope>NUCLEOTIDE SEQUENCE [LARGE SCALE GENOMIC DNA]</scope>
    <source>
        <strain evidence="3 4">LMG 21963</strain>
    </source>
</reference>
<feature type="coiled-coil region" evidence="1">
    <location>
        <begin position="698"/>
        <end position="739"/>
    </location>
</feature>
<dbReference type="EMBL" id="JAYFUL010000031">
    <property type="protein sequence ID" value="MEA5259457.1"/>
    <property type="molecule type" value="Genomic_DNA"/>
</dbReference>
<keyword evidence="4" id="KW-1185">Reference proteome</keyword>
<feature type="compositionally biased region" description="Basic and acidic residues" evidence="2">
    <location>
        <begin position="517"/>
        <end position="554"/>
    </location>
</feature>
<evidence type="ECO:0000313" key="3">
    <source>
        <dbReference type="EMBL" id="MEA5259457.1"/>
    </source>
</evidence>
<feature type="region of interest" description="Disordered" evidence="2">
    <location>
        <begin position="515"/>
        <end position="554"/>
    </location>
</feature>
<name>A0ABU5QQU6_9BACT</name>
<feature type="coiled-coil region" evidence="1">
    <location>
        <begin position="1280"/>
        <end position="1307"/>
    </location>
</feature>